<protein>
    <submittedName>
        <fullName evidence="12">Tyrosine-type recombinase/integrase</fullName>
    </submittedName>
</protein>
<dbReference type="GO" id="GO:0015074">
    <property type="term" value="P:DNA integration"/>
    <property type="evidence" value="ECO:0007669"/>
    <property type="project" value="UniProtKB-KW"/>
</dbReference>
<evidence type="ECO:0000256" key="6">
    <source>
        <dbReference type="ARBA" id="ARBA00023125"/>
    </source>
</evidence>
<dbReference type="Pfam" id="PF00589">
    <property type="entry name" value="Phage_integrase"/>
    <property type="match status" value="1"/>
</dbReference>
<dbReference type="GO" id="GO:0005737">
    <property type="term" value="C:cytoplasm"/>
    <property type="evidence" value="ECO:0007669"/>
    <property type="project" value="UniProtKB-SubCell"/>
</dbReference>
<dbReference type="Proteomes" id="UP000823990">
    <property type="component" value="Unassembled WGS sequence"/>
</dbReference>
<dbReference type="GO" id="GO:0051301">
    <property type="term" value="P:cell division"/>
    <property type="evidence" value="ECO:0007669"/>
    <property type="project" value="UniProtKB-KW"/>
</dbReference>
<evidence type="ECO:0000256" key="7">
    <source>
        <dbReference type="ARBA" id="ARBA00023172"/>
    </source>
</evidence>
<keyword evidence="2" id="KW-0963">Cytoplasm</keyword>
<evidence type="ECO:0000256" key="5">
    <source>
        <dbReference type="ARBA" id="ARBA00022908"/>
    </source>
</evidence>
<accession>A0A9D1Q0W5</accession>
<dbReference type="SUPFAM" id="SSF56349">
    <property type="entry name" value="DNA breaking-rejoining enzymes"/>
    <property type="match status" value="1"/>
</dbReference>
<dbReference type="AlphaFoldDB" id="A0A9D1Q0W5"/>
<name>A0A9D1Q0W5_9FIRM</name>
<dbReference type="InterPro" id="IPR010998">
    <property type="entry name" value="Integrase_recombinase_N"/>
</dbReference>
<dbReference type="InterPro" id="IPR013762">
    <property type="entry name" value="Integrase-like_cat_sf"/>
</dbReference>
<dbReference type="PANTHER" id="PTHR30349:SF77">
    <property type="entry name" value="TYROSINE RECOMBINASE XERC"/>
    <property type="match status" value="1"/>
</dbReference>
<evidence type="ECO:0000256" key="3">
    <source>
        <dbReference type="ARBA" id="ARBA00022618"/>
    </source>
</evidence>
<gene>
    <name evidence="12" type="ORF">H9892_04265</name>
</gene>
<dbReference type="GO" id="GO:0003677">
    <property type="term" value="F:DNA binding"/>
    <property type="evidence" value="ECO:0007669"/>
    <property type="project" value="UniProtKB-UniRule"/>
</dbReference>
<keyword evidence="6 9" id="KW-0238">DNA-binding</keyword>
<reference evidence="12" key="1">
    <citation type="journal article" date="2021" name="PeerJ">
        <title>Extensive microbial diversity within the chicken gut microbiome revealed by metagenomics and culture.</title>
        <authorList>
            <person name="Gilroy R."/>
            <person name="Ravi A."/>
            <person name="Getino M."/>
            <person name="Pursley I."/>
            <person name="Horton D.L."/>
            <person name="Alikhan N.F."/>
            <person name="Baker D."/>
            <person name="Gharbi K."/>
            <person name="Hall N."/>
            <person name="Watson M."/>
            <person name="Adriaenssens E.M."/>
            <person name="Foster-Nyarko E."/>
            <person name="Jarju S."/>
            <person name="Secka A."/>
            <person name="Antonio M."/>
            <person name="Oren A."/>
            <person name="Chaudhuri R.R."/>
            <person name="La Ragione R."/>
            <person name="Hildebrand F."/>
            <person name="Pallen M.J."/>
        </authorList>
    </citation>
    <scope>NUCLEOTIDE SEQUENCE</scope>
    <source>
        <strain evidence="12">12435</strain>
    </source>
</reference>
<evidence type="ECO:0000256" key="9">
    <source>
        <dbReference type="PROSITE-ProRule" id="PRU01248"/>
    </source>
</evidence>
<reference evidence="12" key="2">
    <citation type="submission" date="2021-04" db="EMBL/GenBank/DDBJ databases">
        <authorList>
            <person name="Gilroy R."/>
        </authorList>
    </citation>
    <scope>NUCLEOTIDE SEQUENCE</scope>
    <source>
        <strain evidence="12">12435</strain>
    </source>
</reference>
<sequence>MSDYFKQRDDKNLEKIDRLLAEMPEFVGQFIVGISSQTSVLTRLNYVTDIGIFFSYLIKYKYPGKTMAELSANDIECLAPHDIERYIDGLSSYVLGGKRLSCGEKAKERKLSSLRSLYKYLYKKEIISSNVTLKVDMPKLHDKPIVRLEPDEVGRLIDTVACGDMLTEREKSYNSVTKERDMAIMYVFLGTGIRVSELVGLNRNDIDFENSSFVVTRKGGNRSILYMPVETLDALRTYVDWLDEQIANNTEFAAKIKDPDALFYSLQGTRIGVRTVEKLVKKYASPAAPLKKITPHKLRSTYATNLYRETEDIYVVADVLGHSDVNTTKKHYAQMSEEHKKHAAEVTRIADRDGN</sequence>
<dbReference type="PROSITE" id="PS51898">
    <property type="entry name" value="TYR_RECOMBINASE"/>
    <property type="match status" value="1"/>
</dbReference>
<dbReference type="Gene3D" id="1.10.443.10">
    <property type="entry name" value="Intergrase catalytic core"/>
    <property type="match status" value="1"/>
</dbReference>
<dbReference type="GO" id="GO:0007059">
    <property type="term" value="P:chromosome segregation"/>
    <property type="evidence" value="ECO:0007669"/>
    <property type="project" value="UniProtKB-KW"/>
</dbReference>
<keyword evidence="3" id="KW-0132">Cell division</keyword>
<keyword evidence="5" id="KW-0229">DNA integration</keyword>
<feature type="domain" description="Core-binding (CB)" evidence="11">
    <location>
        <begin position="21"/>
        <end position="122"/>
    </location>
</feature>
<dbReference type="InterPro" id="IPR011010">
    <property type="entry name" value="DNA_brk_join_enz"/>
</dbReference>
<feature type="domain" description="Tyr recombinase" evidence="10">
    <location>
        <begin position="143"/>
        <end position="345"/>
    </location>
</feature>
<evidence type="ECO:0000259" key="11">
    <source>
        <dbReference type="PROSITE" id="PS51900"/>
    </source>
</evidence>
<keyword evidence="4" id="KW-0159">Chromosome partition</keyword>
<organism evidence="12 13">
    <name type="scientific">Candidatus Protoclostridium stercorigallinarum</name>
    <dbReference type="NCBI Taxonomy" id="2838741"/>
    <lineage>
        <taxon>Bacteria</taxon>
        <taxon>Bacillati</taxon>
        <taxon>Bacillota</taxon>
        <taxon>Clostridia</taxon>
        <taxon>Candidatus Protoclostridium</taxon>
    </lineage>
</organism>
<dbReference type="InterPro" id="IPR050090">
    <property type="entry name" value="Tyrosine_recombinase_XerCD"/>
</dbReference>
<evidence type="ECO:0000256" key="4">
    <source>
        <dbReference type="ARBA" id="ARBA00022829"/>
    </source>
</evidence>
<evidence type="ECO:0000313" key="12">
    <source>
        <dbReference type="EMBL" id="HIW02535.1"/>
    </source>
</evidence>
<dbReference type="EMBL" id="DXHS01000069">
    <property type="protein sequence ID" value="HIW02535.1"/>
    <property type="molecule type" value="Genomic_DNA"/>
</dbReference>
<evidence type="ECO:0000256" key="2">
    <source>
        <dbReference type="ARBA" id="ARBA00022490"/>
    </source>
</evidence>
<dbReference type="GO" id="GO:0006310">
    <property type="term" value="P:DNA recombination"/>
    <property type="evidence" value="ECO:0007669"/>
    <property type="project" value="UniProtKB-KW"/>
</dbReference>
<dbReference type="PROSITE" id="PS51900">
    <property type="entry name" value="CB"/>
    <property type="match status" value="1"/>
</dbReference>
<evidence type="ECO:0000256" key="1">
    <source>
        <dbReference type="ARBA" id="ARBA00004496"/>
    </source>
</evidence>
<proteinExistence type="predicted"/>
<comment type="subcellular location">
    <subcellularLocation>
        <location evidence="1">Cytoplasm</location>
    </subcellularLocation>
</comment>
<evidence type="ECO:0000313" key="13">
    <source>
        <dbReference type="Proteomes" id="UP000823990"/>
    </source>
</evidence>
<evidence type="ECO:0000256" key="8">
    <source>
        <dbReference type="ARBA" id="ARBA00023306"/>
    </source>
</evidence>
<dbReference type="InterPro" id="IPR044068">
    <property type="entry name" value="CB"/>
</dbReference>
<keyword evidence="8" id="KW-0131">Cell cycle</keyword>
<dbReference type="Gene3D" id="1.10.150.130">
    <property type="match status" value="1"/>
</dbReference>
<comment type="caution">
    <text evidence="12">The sequence shown here is derived from an EMBL/GenBank/DDBJ whole genome shotgun (WGS) entry which is preliminary data.</text>
</comment>
<dbReference type="InterPro" id="IPR002104">
    <property type="entry name" value="Integrase_catalytic"/>
</dbReference>
<dbReference type="PANTHER" id="PTHR30349">
    <property type="entry name" value="PHAGE INTEGRASE-RELATED"/>
    <property type="match status" value="1"/>
</dbReference>
<evidence type="ECO:0000259" key="10">
    <source>
        <dbReference type="PROSITE" id="PS51898"/>
    </source>
</evidence>
<keyword evidence="7" id="KW-0233">DNA recombination</keyword>